<evidence type="ECO:0000256" key="3">
    <source>
        <dbReference type="SAM" id="MobiDB-lite"/>
    </source>
</evidence>
<dbReference type="Pfam" id="PF00956">
    <property type="entry name" value="NAP"/>
    <property type="match status" value="1"/>
</dbReference>
<name>A0ABQ9WSC6_9EUKA</name>
<accession>A0ABQ9WSC6</accession>
<organism evidence="4 5">
    <name type="scientific">Blattamonas nauphoetae</name>
    <dbReference type="NCBI Taxonomy" id="2049346"/>
    <lineage>
        <taxon>Eukaryota</taxon>
        <taxon>Metamonada</taxon>
        <taxon>Preaxostyla</taxon>
        <taxon>Oxymonadida</taxon>
        <taxon>Blattamonas</taxon>
    </lineage>
</organism>
<reference evidence="4 5" key="1">
    <citation type="journal article" date="2022" name="bioRxiv">
        <title>Genomics of Preaxostyla Flagellates Illuminates Evolutionary Transitions and the Path Towards Mitochondrial Loss.</title>
        <authorList>
            <person name="Novak L.V.F."/>
            <person name="Treitli S.C."/>
            <person name="Pyrih J."/>
            <person name="Halakuc P."/>
            <person name="Pipaliya S.V."/>
            <person name="Vacek V."/>
            <person name="Brzon O."/>
            <person name="Soukal P."/>
            <person name="Eme L."/>
            <person name="Dacks J.B."/>
            <person name="Karnkowska A."/>
            <person name="Elias M."/>
            <person name="Hampl V."/>
        </authorList>
    </citation>
    <scope>NUCLEOTIDE SEQUENCE [LARGE SCALE GENOMIC DNA]</scope>
    <source>
        <strain evidence="4">NAU3</strain>
        <tissue evidence="4">Gut</tissue>
    </source>
</reference>
<proteinExistence type="inferred from homology"/>
<comment type="caution">
    <text evidence="4">The sequence shown here is derived from an EMBL/GenBank/DDBJ whole genome shotgun (WGS) entry which is preliminary data.</text>
</comment>
<sequence length="233" mass="26768">MDEQRFNKAREIQDKIDAETDKLREQFLPQERKMMKEVYQIFLERDETLKKVPNFWFFVINNTLDFLPTFHDEDASNVLNYCTSITVVPSSGDGSTYLLKAEFKENPYFENQTLQKEFPIDPSPDAKVGKGTDIKWKSGKNLSEAHIAAAKKSKDSDLAPFTFLDLFSNANPKEFDEFRLDLFHIFVDTIYPDPMAVFMGDDDVDEDSDESVSDEEGDSEESFDSQAGSDDED</sequence>
<feature type="compositionally biased region" description="Acidic residues" evidence="3">
    <location>
        <begin position="200"/>
        <end position="233"/>
    </location>
</feature>
<evidence type="ECO:0000313" key="5">
    <source>
        <dbReference type="Proteomes" id="UP001281761"/>
    </source>
</evidence>
<evidence type="ECO:0000313" key="4">
    <source>
        <dbReference type="EMBL" id="KAK2942391.1"/>
    </source>
</evidence>
<dbReference type="Proteomes" id="UP001281761">
    <property type="component" value="Unassembled WGS sequence"/>
</dbReference>
<comment type="similarity">
    <text evidence="1 2">Belongs to the nucleosome assembly protein (NAP) family.</text>
</comment>
<evidence type="ECO:0000256" key="2">
    <source>
        <dbReference type="RuleBase" id="RU003876"/>
    </source>
</evidence>
<feature type="region of interest" description="Disordered" evidence="3">
    <location>
        <begin position="198"/>
        <end position="233"/>
    </location>
</feature>
<dbReference type="Gene3D" id="3.30.1120.90">
    <property type="entry name" value="Nucleosome assembly protein"/>
    <property type="match status" value="1"/>
</dbReference>
<gene>
    <name evidence="4" type="ORF">BLNAU_22702</name>
</gene>
<dbReference type="PANTHER" id="PTHR11875">
    <property type="entry name" value="TESTIS-SPECIFIC Y-ENCODED PROTEIN"/>
    <property type="match status" value="1"/>
</dbReference>
<dbReference type="SUPFAM" id="SSF143113">
    <property type="entry name" value="NAP-like"/>
    <property type="match status" value="1"/>
</dbReference>
<dbReference type="InterPro" id="IPR037231">
    <property type="entry name" value="NAP-like_sf"/>
</dbReference>
<keyword evidence="5" id="KW-1185">Reference proteome</keyword>
<dbReference type="EMBL" id="JARBJD010000412">
    <property type="protein sequence ID" value="KAK2942391.1"/>
    <property type="molecule type" value="Genomic_DNA"/>
</dbReference>
<evidence type="ECO:0000256" key="1">
    <source>
        <dbReference type="ARBA" id="ARBA00009947"/>
    </source>
</evidence>
<protein>
    <submittedName>
        <fullName evidence="4">Nucleosome assembly protein (NAP)</fullName>
    </submittedName>
</protein>
<dbReference type="InterPro" id="IPR002164">
    <property type="entry name" value="NAP_family"/>
</dbReference>